<dbReference type="GO" id="GO:0003735">
    <property type="term" value="F:structural constituent of ribosome"/>
    <property type="evidence" value="ECO:0007669"/>
    <property type="project" value="InterPro"/>
</dbReference>
<name>A0A2D6LPH7_9ARCH</name>
<evidence type="ECO:0000256" key="4">
    <source>
        <dbReference type="SAM" id="MobiDB-lite"/>
    </source>
</evidence>
<feature type="compositionally biased region" description="Pro residues" evidence="4">
    <location>
        <begin position="144"/>
        <end position="154"/>
    </location>
</feature>
<proteinExistence type="inferred from homology"/>
<evidence type="ECO:0000256" key="2">
    <source>
        <dbReference type="ARBA" id="ARBA00022980"/>
    </source>
</evidence>
<comment type="caution">
    <text evidence="5">The sequence shown here is derived from an EMBL/GenBank/DDBJ whole genome shotgun (WGS) entry which is preliminary data.</text>
</comment>
<keyword evidence="2 5" id="KW-0689">Ribosomal protein</keyword>
<sequence length="154" mass="16965">MNLVVSDPKTKKAYLKKIDSPKPFIGKKIGEEIELGLFGLDGYKAKITGGSDKQGFPLRPDLEGSNRKKIYIVKDAKHGIRKKVSKRGNLISEEISQINLKVIKEGNKKLEELLGGKTEEKKEEKTSFAEKAVKESLAGVGNAPTPPPTKKARH</sequence>
<dbReference type="Pfam" id="PF01092">
    <property type="entry name" value="Ribosomal_S6e"/>
    <property type="match status" value="1"/>
</dbReference>
<gene>
    <name evidence="5" type="ORF">CL944_00800</name>
</gene>
<protein>
    <submittedName>
        <fullName evidence="5">30S ribosomal protein S6e</fullName>
    </submittedName>
</protein>
<dbReference type="SMART" id="SM01405">
    <property type="entry name" value="Ribosomal_S6e"/>
    <property type="match status" value="1"/>
</dbReference>
<evidence type="ECO:0000256" key="1">
    <source>
        <dbReference type="ARBA" id="ARBA00009312"/>
    </source>
</evidence>
<comment type="similarity">
    <text evidence="1">Belongs to the eukaryotic ribosomal protein eS6 family.</text>
</comment>
<feature type="region of interest" description="Disordered" evidence="4">
    <location>
        <begin position="116"/>
        <end position="154"/>
    </location>
</feature>
<dbReference type="GO" id="GO:1990904">
    <property type="term" value="C:ribonucleoprotein complex"/>
    <property type="evidence" value="ECO:0007669"/>
    <property type="project" value="UniProtKB-KW"/>
</dbReference>
<accession>A0A2D6LPH7</accession>
<dbReference type="AlphaFoldDB" id="A0A2D6LPH7"/>
<evidence type="ECO:0000313" key="6">
    <source>
        <dbReference type="Proteomes" id="UP000226712"/>
    </source>
</evidence>
<dbReference type="GO" id="GO:0006412">
    <property type="term" value="P:translation"/>
    <property type="evidence" value="ECO:0007669"/>
    <property type="project" value="InterPro"/>
</dbReference>
<dbReference type="GO" id="GO:0005840">
    <property type="term" value="C:ribosome"/>
    <property type="evidence" value="ECO:0007669"/>
    <property type="project" value="UniProtKB-KW"/>
</dbReference>
<keyword evidence="3" id="KW-0687">Ribonucleoprotein</keyword>
<evidence type="ECO:0000256" key="3">
    <source>
        <dbReference type="ARBA" id="ARBA00023274"/>
    </source>
</evidence>
<reference evidence="6" key="1">
    <citation type="submission" date="2017-09" db="EMBL/GenBank/DDBJ databases">
        <title>The Reconstruction of 2,631 Draft Metagenome-Assembled Genomes from the Global Oceans.</title>
        <authorList>
            <person name="Tully B.J."/>
            <person name="Graham E.D."/>
            <person name="Heidelberg J.F."/>
        </authorList>
    </citation>
    <scope>NUCLEOTIDE SEQUENCE [LARGE SCALE GENOMIC DNA]</scope>
</reference>
<evidence type="ECO:0000313" key="5">
    <source>
        <dbReference type="EMBL" id="MAG17994.1"/>
    </source>
</evidence>
<dbReference type="InterPro" id="IPR001377">
    <property type="entry name" value="Ribosomal_eS6"/>
</dbReference>
<organism evidence="5 6">
    <name type="scientific">Candidatus Iainarchaeum sp</name>
    <dbReference type="NCBI Taxonomy" id="3101447"/>
    <lineage>
        <taxon>Archaea</taxon>
        <taxon>Candidatus Iainarchaeota</taxon>
        <taxon>Candidatus Iainarchaeia</taxon>
        <taxon>Candidatus Iainarchaeales</taxon>
        <taxon>Candidatus Iainarchaeaceae</taxon>
        <taxon>Candidatus Iainarchaeum</taxon>
    </lineage>
</organism>
<dbReference type="Proteomes" id="UP000226712">
    <property type="component" value="Unassembled WGS sequence"/>
</dbReference>
<dbReference type="PANTHER" id="PTHR11502">
    <property type="entry name" value="40S RIBOSOMAL PROTEIN S6"/>
    <property type="match status" value="1"/>
</dbReference>
<dbReference type="EMBL" id="NZBD01000004">
    <property type="protein sequence ID" value="MAG17994.1"/>
    <property type="molecule type" value="Genomic_DNA"/>
</dbReference>
<feature type="compositionally biased region" description="Basic and acidic residues" evidence="4">
    <location>
        <begin position="116"/>
        <end position="134"/>
    </location>
</feature>